<organism evidence="1 2">
    <name type="scientific">Armillaria gallica</name>
    <name type="common">Bulbous honey fungus</name>
    <name type="synonym">Armillaria bulbosa</name>
    <dbReference type="NCBI Taxonomy" id="47427"/>
    <lineage>
        <taxon>Eukaryota</taxon>
        <taxon>Fungi</taxon>
        <taxon>Dikarya</taxon>
        <taxon>Basidiomycota</taxon>
        <taxon>Agaricomycotina</taxon>
        <taxon>Agaricomycetes</taxon>
        <taxon>Agaricomycetidae</taxon>
        <taxon>Agaricales</taxon>
        <taxon>Marasmiineae</taxon>
        <taxon>Physalacriaceae</taxon>
        <taxon>Armillaria</taxon>
    </lineage>
</organism>
<dbReference type="Proteomes" id="UP000217790">
    <property type="component" value="Unassembled WGS sequence"/>
</dbReference>
<accession>A0A2H3D864</accession>
<dbReference type="InParanoid" id="A0A2H3D864"/>
<name>A0A2H3D864_ARMGA</name>
<dbReference type="AlphaFoldDB" id="A0A2H3D864"/>
<protein>
    <submittedName>
        <fullName evidence="1">Uncharacterized protein</fullName>
    </submittedName>
</protein>
<keyword evidence="2" id="KW-1185">Reference proteome</keyword>
<evidence type="ECO:0000313" key="1">
    <source>
        <dbReference type="EMBL" id="PBK85257.1"/>
    </source>
</evidence>
<gene>
    <name evidence="1" type="ORF">ARMGADRAFT_1036546</name>
</gene>
<dbReference type="EMBL" id="KZ293692">
    <property type="protein sequence ID" value="PBK85257.1"/>
    <property type="molecule type" value="Genomic_DNA"/>
</dbReference>
<sequence length="138" mass="15938">MPSVVKKMLVNEAKKPLHSAWPQEGEIGEGPESKDDSPGYEFFQSVFFFWLHNTLLCAAITGIPYLETFSPCFKDVRHVPAFMSEEYALLDVIELVRRKLYITVYPIVPGYIQRAHELVDFDTKYGDLPFIVFSRFII</sequence>
<proteinExistence type="predicted"/>
<reference evidence="2" key="1">
    <citation type="journal article" date="2017" name="Nat. Ecol. Evol.">
        <title>Genome expansion and lineage-specific genetic innovations in the forest pathogenic fungi Armillaria.</title>
        <authorList>
            <person name="Sipos G."/>
            <person name="Prasanna A.N."/>
            <person name="Walter M.C."/>
            <person name="O'Connor E."/>
            <person name="Balint B."/>
            <person name="Krizsan K."/>
            <person name="Kiss B."/>
            <person name="Hess J."/>
            <person name="Varga T."/>
            <person name="Slot J."/>
            <person name="Riley R."/>
            <person name="Boka B."/>
            <person name="Rigling D."/>
            <person name="Barry K."/>
            <person name="Lee J."/>
            <person name="Mihaltcheva S."/>
            <person name="LaButti K."/>
            <person name="Lipzen A."/>
            <person name="Waldron R."/>
            <person name="Moloney N.M."/>
            <person name="Sperisen C."/>
            <person name="Kredics L."/>
            <person name="Vagvoelgyi C."/>
            <person name="Patrignani A."/>
            <person name="Fitzpatrick D."/>
            <person name="Nagy I."/>
            <person name="Doyle S."/>
            <person name="Anderson J.B."/>
            <person name="Grigoriev I.V."/>
            <person name="Gueldener U."/>
            <person name="Muensterkoetter M."/>
            <person name="Nagy L.G."/>
        </authorList>
    </citation>
    <scope>NUCLEOTIDE SEQUENCE [LARGE SCALE GENOMIC DNA]</scope>
    <source>
        <strain evidence="2">Ar21-2</strain>
    </source>
</reference>
<evidence type="ECO:0000313" key="2">
    <source>
        <dbReference type="Proteomes" id="UP000217790"/>
    </source>
</evidence>